<protein>
    <submittedName>
        <fullName evidence="1">Uncharacterized protein</fullName>
    </submittedName>
</protein>
<dbReference type="Proteomes" id="UP000260644">
    <property type="component" value="Unassembled WGS sequence"/>
</dbReference>
<sequence length="116" mass="13717">MIVYLLTGYLILASIIIPLAFAGDLIDRNIKKEISRILKEHDCQLVSINDTYKSFVFKSQLSELDWRNFVWFKPRSRPYKEVTFVRGDNDEVITSLVFVRCLFFKPYEIVFDKISK</sequence>
<dbReference type="RefSeq" id="WP_116974474.1">
    <property type="nucleotide sequence ID" value="NZ_QPMM01000002.1"/>
</dbReference>
<dbReference type="AlphaFoldDB" id="A0A3E1YDM9"/>
<comment type="caution">
    <text evidence="1">The sequence shown here is derived from an EMBL/GenBank/DDBJ whole genome shotgun (WGS) entry which is preliminary data.</text>
</comment>
<accession>A0A3E1YDM9</accession>
<keyword evidence="2" id="KW-1185">Reference proteome</keyword>
<reference evidence="1 2" key="1">
    <citation type="submission" date="2018-07" db="EMBL/GenBank/DDBJ databases">
        <title>Chitinophaga K2CV101002-2 sp. nov., isolated from a monsoon evergreen broad-leaved forest soil.</title>
        <authorList>
            <person name="Lv Y."/>
        </authorList>
    </citation>
    <scope>NUCLEOTIDE SEQUENCE [LARGE SCALE GENOMIC DNA]</scope>
    <source>
        <strain evidence="1 2">GDMCC 1.1288</strain>
    </source>
</reference>
<organism evidence="1 2">
    <name type="scientific">Chitinophaga silvatica</name>
    <dbReference type="NCBI Taxonomy" id="2282649"/>
    <lineage>
        <taxon>Bacteria</taxon>
        <taxon>Pseudomonadati</taxon>
        <taxon>Bacteroidota</taxon>
        <taxon>Chitinophagia</taxon>
        <taxon>Chitinophagales</taxon>
        <taxon>Chitinophagaceae</taxon>
        <taxon>Chitinophaga</taxon>
    </lineage>
</organism>
<evidence type="ECO:0000313" key="2">
    <source>
        <dbReference type="Proteomes" id="UP000260644"/>
    </source>
</evidence>
<dbReference type="EMBL" id="QPMM01000002">
    <property type="protein sequence ID" value="RFS24665.1"/>
    <property type="molecule type" value="Genomic_DNA"/>
</dbReference>
<evidence type="ECO:0000313" key="1">
    <source>
        <dbReference type="EMBL" id="RFS24665.1"/>
    </source>
</evidence>
<proteinExistence type="predicted"/>
<name>A0A3E1YDM9_9BACT</name>
<gene>
    <name evidence="1" type="ORF">DVR12_05535</name>
</gene>